<keyword evidence="3" id="KW-1185">Reference proteome</keyword>
<dbReference type="KEGG" id="pvo:PVOR_19199"/>
<proteinExistence type="predicted"/>
<feature type="compositionally biased region" description="Basic and acidic residues" evidence="1">
    <location>
        <begin position="1"/>
        <end position="23"/>
    </location>
</feature>
<organism evidence="2 3">
    <name type="scientific">Paenibacillus vortex V453</name>
    <dbReference type="NCBI Taxonomy" id="715225"/>
    <lineage>
        <taxon>Bacteria</taxon>
        <taxon>Bacillati</taxon>
        <taxon>Bacillota</taxon>
        <taxon>Bacilli</taxon>
        <taxon>Bacillales</taxon>
        <taxon>Paenibacillaceae</taxon>
        <taxon>Paenibacillus</taxon>
    </lineage>
</organism>
<accession>A0A2R9SST4</accession>
<dbReference type="Proteomes" id="UP000003094">
    <property type="component" value="Unassembled WGS sequence"/>
</dbReference>
<feature type="region of interest" description="Disordered" evidence="1">
    <location>
        <begin position="1"/>
        <end position="26"/>
    </location>
</feature>
<sequence length="44" mass="5119">MAKRLDQVASKEAHETGKYKEAHPQALEHANSENIISVPHFRYW</sequence>
<dbReference type="AlphaFoldDB" id="A0A2R9SST4"/>
<evidence type="ECO:0000313" key="2">
    <source>
        <dbReference type="EMBL" id="EFU40440.1"/>
    </source>
</evidence>
<protein>
    <submittedName>
        <fullName evidence="2">Uncharacterized protein</fullName>
    </submittedName>
</protein>
<name>A0A2R9SST4_9BACL</name>
<reference evidence="2 3" key="1">
    <citation type="journal article" date="2010" name="BMC Genomics">
        <title>Genome sequence of the pattern forming Paenibacillus vortex bacterium reveals potential for thriving in complex environments.</title>
        <authorList>
            <person name="Sirota-Madi A."/>
            <person name="Olender T."/>
            <person name="Helman Y."/>
            <person name="Ingham C."/>
            <person name="Brainis I."/>
            <person name="Roth D."/>
            <person name="Hagi E."/>
            <person name="Brodsky L."/>
            <person name="Leshkowitz D."/>
            <person name="Galatenko V."/>
            <person name="Nikolaev V."/>
            <person name="Mugasimangalam R.C."/>
            <person name="Bransburg-Zabary S."/>
            <person name="Gutnick D.L."/>
            <person name="Lancet D."/>
            <person name="Ben-Jacob E."/>
        </authorList>
    </citation>
    <scope>NUCLEOTIDE SEQUENCE [LARGE SCALE GENOMIC DNA]</scope>
    <source>
        <strain evidence="2 3">V453</strain>
    </source>
</reference>
<evidence type="ECO:0000313" key="3">
    <source>
        <dbReference type="Proteomes" id="UP000003094"/>
    </source>
</evidence>
<gene>
    <name evidence="2" type="ORF">PVOR_19199</name>
</gene>
<evidence type="ECO:0000256" key="1">
    <source>
        <dbReference type="SAM" id="MobiDB-lite"/>
    </source>
</evidence>
<comment type="caution">
    <text evidence="2">The sequence shown here is derived from an EMBL/GenBank/DDBJ whole genome shotgun (WGS) entry which is preliminary data.</text>
</comment>
<dbReference type="RefSeq" id="WP_006210670.1">
    <property type="nucleotide sequence ID" value="NZ_ADHJ01000034.1"/>
</dbReference>
<dbReference type="EMBL" id="ADHJ01000034">
    <property type="protein sequence ID" value="EFU40440.1"/>
    <property type="molecule type" value="Genomic_DNA"/>
</dbReference>